<reference evidence="9 10" key="1">
    <citation type="submission" date="2020-12" db="EMBL/GenBank/DDBJ databases">
        <title>Genome public.</title>
        <authorList>
            <person name="Sun Q."/>
        </authorList>
    </citation>
    <scope>NUCLEOTIDE SEQUENCE [LARGE SCALE GENOMIC DNA]</scope>
    <source>
        <strain evidence="9 10">CCM 8864</strain>
    </source>
</reference>
<dbReference type="PANTHER" id="PTHR11078">
    <property type="entry name" value="N UTILIZATION SUBSTANCE PROTEIN B-RELATED"/>
    <property type="match status" value="1"/>
</dbReference>
<dbReference type="InterPro" id="IPR011605">
    <property type="entry name" value="NusB_fam"/>
</dbReference>
<feature type="domain" description="NusB/RsmB/TIM44" evidence="8">
    <location>
        <begin position="33"/>
        <end position="161"/>
    </location>
</feature>
<dbReference type="Pfam" id="PF01029">
    <property type="entry name" value="NusB"/>
    <property type="match status" value="1"/>
</dbReference>
<dbReference type="Gene3D" id="1.10.940.10">
    <property type="entry name" value="NusB-like"/>
    <property type="match status" value="1"/>
</dbReference>
<organism evidence="9 10">
    <name type="scientific">Corynebacterium marambiense</name>
    <dbReference type="NCBI Taxonomy" id="2765364"/>
    <lineage>
        <taxon>Bacteria</taxon>
        <taxon>Bacillati</taxon>
        <taxon>Actinomycetota</taxon>
        <taxon>Actinomycetes</taxon>
        <taxon>Mycobacteriales</taxon>
        <taxon>Corynebacteriaceae</taxon>
        <taxon>Corynebacterium</taxon>
    </lineage>
</organism>
<gene>
    <name evidence="6 9" type="primary">nusB</name>
    <name evidence="9" type="ORF">JDV76_06140</name>
</gene>
<keyword evidence="3 6" id="KW-0694">RNA-binding</keyword>
<keyword evidence="4 6" id="KW-0805">Transcription regulation</keyword>
<name>A0ABS0VUV5_9CORY</name>
<feature type="compositionally biased region" description="Basic and acidic residues" evidence="7">
    <location>
        <begin position="10"/>
        <end position="20"/>
    </location>
</feature>
<dbReference type="PANTHER" id="PTHR11078:SF3">
    <property type="entry name" value="ANTITERMINATION NUSB DOMAIN-CONTAINING PROTEIN"/>
    <property type="match status" value="1"/>
</dbReference>
<evidence type="ECO:0000256" key="7">
    <source>
        <dbReference type="SAM" id="MobiDB-lite"/>
    </source>
</evidence>
<evidence type="ECO:0000256" key="3">
    <source>
        <dbReference type="ARBA" id="ARBA00022884"/>
    </source>
</evidence>
<feature type="compositionally biased region" description="Acidic residues" evidence="7">
    <location>
        <begin position="187"/>
        <end position="197"/>
    </location>
</feature>
<comment type="similarity">
    <text evidence="1 6">Belongs to the NusB family.</text>
</comment>
<keyword evidence="5 6" id="KW-0804">Transcription</keyword>
<evidence type="ECO:0000256" key="5">
    <source>
        <dbReference type="ARBA" id="ARBA00023163"/>
    </source>
</evidence>
<dbReference type="SUPFAM" id="SSF48013">
    <property type="entry name" value="NusB-like"/>
    <property type="match status" value="1"/>
</dbReference>
<comment type="caution">
    <text evidence="9">The sequence shown here is derived from an EMBL/GenBank/DDBJ whole genome shotgun (WGS) entry which is preliminary data.</text>
</comment>
<dbReference type="InterPro" id="IPR006027">
    <property type="entry name" value="NusB_RsmB_TIM44"/>
</dbReference>
<keyword evidence="2 6" id="KW-0889">Transcription antitermination</keyword>
<evidence type="ECO:0000256" key="4">
    <source>
        <dbReference type="ARBA" id="ARBA00023015"/>
    </source>
</evidence>
<evidence type="ECO:0000256" key="1">
    <source>
        <dbReference type="ARBA" id="ARBA00005952"/>
    </source>
</evidence>
<dbReference type="Proteomes" id="UP000625574">
    <property type="component" value="Unassembled WGS sequence"/>
</dbReference>
<feature type="region of interest" description="Disordered" evidence="7">
    <location>
        <begin position="1"/>
        <end position="29"/>
    </location>
</feature>
<dbReference type="NCBIfam" id="TIGR01951">
    <property type="entry name" value="nusB"/>
    <property type="match status" value="1"/>
</dbReference>
<protein>
    <recommendedName>
        <fullName evidence="6">Transcription antitermination protein NusB</fullName>
    </recommendedName>
    <alternativeName>
        <fullName evidence="6">Antitermination factor NusB</fullName>
    </alternativeName>
</protein>
<keyword evidence="10" id="KW-1185">Reference proteome</keyword>
<evidence type="ECO:0000256" key="6">
    <source>
        <dbReference type="HAMAP-Rule" id="MF_00073"/>
    </source>
</evidence>
<dbReference type="EMBL" id="JAEIOT010000007">
    <property type="protein sequence ID" value="MBI9000548.1"/>
    <property type="molecule type" value="Genomic_DNA"/>
</dbReference>
<dbReference type="HAMAP" id="MF_00073">
    <property type="entry name" value="NusB"/>
    <property type="match status" value="1"/>
</dbReference>
<comment type="function">
    <text evidence="6">Involved in transcription antitermination. Required for transcription of ribosomal RNA (rRNA) genes. Binds specifically to the boxA antiterminator sequence of the ribosomal RNA (rrn) operons.</text>
</comment>
<sequence length="227" mass="24668">MIAGAIPAVTDKDNRADTGRRPPHKRRGARFRARRRAVDILFEAEARDVDPVAIVEDRVELSRLPQPDVAPIADYTRTIVEGTAYELDRVDETISKYLVEDWTFGRLPAVERAILRVAVWELLFNQDVPPVAAIDEAVRLTGDYSSDTAQAYVNAVLDSVAGNLDTLRAGEPEPEAPDFLDVGDPAVAEDDHDEEPDLPCGVTGGSSDPEDPGDAVNPAPDGSDITR</sequence>
<evidence type="ECO:0000313" key="10">
    <source>
        <dbReference type="Proteomes" id="UP000625574"/>
    </source>
</evidence>
<dbReference type="InterPro" id="IPR035926">
    <property type="entry name" value="NusB-like_sf"/>
</dbReference>
<evidence type="ECO:0000313" key="9">
    <source>
        <dbReference type="EMBL" id="MBI9000548.1"/>
    </source>
</evidence>
<feature type="region of interest" description="Disordered" evidence="7">
    <location>
        <begin position="166"/>
        <end position="227"/>
    </location>
</feature>
<accession>A0ABS0VUV5</accession>
<proteinExistence type="inferred from homology"/>
<evidence type="ECO:0000259" key="8">
    <source>
        <dbReference type="Pfam" id="PF01029"/>
    </source>
</evidence>
<evidence type="ECO:0000256" key="2">
    <source>
        <dbReference type="ARBA" id="ARBA00022814"/>
    </source>
</evidence>